<dbReference type="AlphaFoldDB" id="Q6MM62"/>
<gene>
    <name evidence="2" type="ordered locus">Bd1782</name>
</gene>
<dbReference type="SUPFAM" id="SSF51735">
    <property type="entry name" value="NAD(P)-binding Rossmann-fold domains"/>
    <property type="match status" value="1"/>
</dbReference>
<dbReference type="PANTHER" id="PTHR43162:SF1">
    <property type="entry name" value="PRESTALK A DIFFERENTIATION PROTEIN A"/>
    <property type="match status" value="1"/>
</dbReference>
<accession>Q6MM62</accession>
<dbReference type="Gene3D" id="3.90.25.10">
    <property type="entry name" value="UDP-galactose 4-epimerase, domain 1"/>
    <property type="match status" value="1"/>
</dbReference>
<dbReference type="HOGENOM" id="CLU_007383_10_6_7"/>
<dbReference type="eggNOG" id="COG0702">
    <property type="taxonomic scope" value="Bacteria"/>
</dbReference>
<dbReference type="KEGG" id="bba:Bd1782"/>
<dbReference type="CDD" id="cd05269">
    <property type="entry name" value="TMR_SDR_a"/>
    <property type="match status" value="1"/>
</dbReference>
<dbReference type="Gene3D" id="3.40.50.720">
    <property type="entry name" value="NAD(P)-binding Rossmann-like Domain"/>
    <property type="match status" value="1"/>
</dbReference>
<evidence type="ECO:0000313" key="3">
    <source>
        <dbReference type="Proteomes" id="UP000008080"/>
    </source>
</evidence>
<organism evidence="2 3">
    <name type="scientific">Bdellovibrio bacteriovorus (strain ATCC 15356 / DSM 50701 / NCIMB 9529 / HD100)</name>
    <dbReference type="NCBI Taxonomy" id="264462"/>
    <lineage>
        <taxon>Bacteria</taxon>
        <taxon>Pseudomonadati</taxon>
        <taxon>Bdellovibrionota</taxon>
        <taxon>Bdellovibrionia</taxon>
        <taxon>Bdellovibrionales</taxon>
        <taxon>Pseudobdellovibrionaceae</taxon>
        <taxon>Bdellovibrio</taxon>
    </lineage>
</organism>
<evidence type="ECO:0000313" key="2">
    <source>
        <dbReference type="EMBL" id="CAE79643.1"/>
    </source>
</evidence>
<evidence type="ECO:0000259" key="1">
    <source>
        <dbReference type="Pfam" id="PF05368"/>
    </source>
</evidence>
<reference evidence="2 3" key="1">
    <citation type="journal article" date="2004" name="Science">
        <title>A predator unmasked: life cycle of Bdellovibrio bacteriovorus from a genomic perspective.</title>
        <authorList>
            <person name="Rendulic S."/>
            <person name="Jagtap P."/>
            <person name="Rosinus A."/>
            <person name="Eppinger M."/>
            <person name="Baar C."/>
            <person name="Lanz C."/>
            <person name="Keller H."/>
            <person name="Lambert C."/>
            <person name="Evans K.J."/>
            <person name="Goesmann A."/>
            <person name="Meyer F."/>
            <person name="Sockett R.E."/>
            <person name="Schuster S.C."/>
        </authorList>
    </citation>
    <scope>NUCLEOTIDE SEQUENCE [LARGE SCALE GENOMIC DNA]</scope>
    <source>
        <strain evidence="3">ATCC 15356 / DSM 50701 / NCIMB 9529 / HD100</strain>
    </source>
</reference>
<dbReference type="InterPro" id="IPR036291">
    <property type="entry name" value="NAD(P)-bd_dom_sf"/>
</dbReference>
<name>Q6MM62_BDEBA</name>
<dbReference type="EMBL" id="BX842650">
    <property type="protein sequence ID" value="CAE79643.1"/>
    <property type="molecule type" value="Genomic_DNA"/>
</dbReference>
<dbReference type="STRING" id="264462.Bd1782"/>
<dbReference type="RefSeq" id="WP_011164245.1">
    <property type="nucleotide sequence ID" value="NC_005363.1"/>
</dbReference>
<dbReference type="Pfam" id="PF05368">
    <property type="entry name" value="NmrA"/>
    <property type="match status" value="1"/>
</dbReference>
<dbReference type="InterPro" id="IPR051604">
    <property type="entry name" value="Ergot_Alk_Oxidoreductase"/>
</dbReference>
<keyword evidence="3" id="KW-1185">Reference proteome</keyword>
<dbReference type="GeneID" id="93012756"/>
<feature type="domain" description="NmrA-like" evidence="1">
    <location>
        <begin position="4"/>
        <end position="274"/>
    </location>
</feature>
<dbReference type="InterPro" id="IPR008030">
    <property type="entry name" value="NmrA-like"/>
</dbReference>
<protein>
    <recommendedName>
        <fullName evidence="1">NmrA-like domain-containing protein</fullName>
    </recommendedName>
</protein>
<dbReference type="Proteomes" id="UP000008080">
    <property type="component" value="Chromosome"/>
</dbReference>
<proteinExistence type="predicted"/>
<dbReference type="PANTHER" id="PTHR43162">
    <property type="match status" value="1"/>
</dbReference>
<sequence>MELRIMVTGATGTMGAELVRQLHSKSADVVAVSRDLERLPKDIKGMQVPLENRYLLEQAFRDIDVLVFIQPLCENMIQQAENVVGAARASGVQFVLKVSGLGASPVSRYLYQRVQGEADEILVQSGLRYCLLKPNIYMQCFLKSHYESLMAGTLYLPQGEGRTSFVDARDVADVAALLLQDPWRHQKREFVLTGERALSNAEAVSIISHYARRRVSYVPVTEEAARKTFNREASPWMMEAQMSLHRATREGAAAEVSGVINKLLGRDPRSFEEFCEDMKKAWVLPEPQEGLL</sequence>